<feature type="signal peptide" evidence="2">
    <location>
        <begin position="1"/>
        <end position="21"/>
    </location>
</feature>
<accession>A0AAE1ANQ2</accession>
<evidence type="ECO:0000313" key="4">
    <source>
        <dbReference type="Proteomes" id="UP001283361"/>
    </source>
</evidence>
<evidence type="ECO:0000256" key="1">
    <source>
        <dbReference type="SAM" id="Phobius"/>
    </source>
</evidence>
<keyword evidence="4" id="KW-1185">Reference proteome</keyword>
<reference evidence="3" key="1">
    <citation type="journal article" date="2023" name="G3 (Bethesda)">
        <title>A reference genome for the long-term kleptoplast-retaining sea slug Elysia crispata morphotype clarki.</title>
        <authorList>
            <person name="Eastman K.E."/>
            <person name="Pendleton A.L."/>
            <person name="Shaikh M.A."/>
            <person name="Suttiyut T."/>
            <person name="Ogas R."/>
            <person name="Tomko P."/>
            <person name="Gavelis G."/>
            <person name="Widhalm J.R."/>
            <person name="Wisecaver J.H."/>
        </authorList>
    </citation>
    <scope>NUCLEOTIDE SEQUENCE</scope>
    <source>
        <strain evidence="3">ECLA1</strain>
    </source>
</reference>
<evidence type="ECO:0000313" key="3">
    <source>
        <dbReference type="EMBL" id="KAK3790511.1"/>
    </source>
</evidence>
<protein>
    <submittedName>
        <fullName evidence="3">Uncharacterized protein</fullName>
    </submittedName>
</protein>
<dbReference type="Proteomes" id="UP001283361">
    <property type="component" value="Unassembled WGS sequence"/>
</dbReference>
<keyword evidence="1" id="KW-1133">Transmembrane helix</keyword>
<keyword evidence="1" id="KW-0812">Transmembrane</keyword>
<name>A0AAE1ANQ2_9GAST</name>
<feature type="chain" id="PRO_5042222775" evidence="2">
    <location>
        <begin position="22"/>
        <end position="210"/>
    </location>
</feature>
<keyword evidence="2" id="KW-0732">Signal</keyword>
<dbReference type="EMBL" id="JAWDGP010001539">
    <property type="protein sequence ID" value="KAK3790511.1"/>
    <property type="molecule type" value="Genomic_DNA"/>
</dbReference>
<gene>
    <name evidence="3" type="ORF">RRG08_060560</name>
</gene>
<proteinExistence type="predicted"/>
<sequence length="210" mass="23549">MTRLSLPALIMVLVALRLSSAQKKPCPSGTLQQKPRVTVPSEYMNEGKFFHVKCSTNTQNITPTLGLWWAVYRGFYFTPLDPNDYSAVITRTPNNPQGCGNSLISTLRMRMTEDKDGILLTCFTYDITATPNQIECSQNNKTCTHGNPLRMFRSWPLFNLEGKVAIVLVAGWALVIFPIVIYLLWTNTRVLQPSKLVDMGDSGHAKVTLH</sequence>
<keyword evidence="1" id="KW-0472">Membrane</keyword>
<dbReference type="AlphaFoldDB" id="A0AAE1ANQ2"/>
<comment type="caution">
    <text evidence="3">The sequence shown here is derived from an EMBL/GenBank/DDBJ whole genome shotgun (WGS) entry which is preliminary data.</text>
</comment>
<evidence type="ECO:0000256" key="2">
    <source>
        <dbReference type="SAM" id="SignalP"/>
    </source>
</evidence>
<feature type="transmembrane region" description="Helical" evidence="1">
    <location>
        <begin position="164"/>
        <end position="185"/>
    </location>
</feature>
<organism evidence="3 4">
    <name type="scientific">Elysia crispata</name>
    <name type="common">lettuce slug</name>
    <dbReference type="NCBI Taxonomy" id="231223"/>
    <lineage>
        <taxon>Eukaryota</taxon>
        <taxon>Metazoa</taxon>
        <taxon>Spiralia</taxon>
        <taxon>Lophotrochozoa</taxon>
        <taxon>Mollusca</taxon>
        <taxon>Gastropoda</taxon>
        <taxon>Heterobranchia</taxon>
        <taxon>Euthyneura</taxon>
        <taxon>Panpulmonata</taxon>
        <taxon>Sacoglossa</taxon>
        <taxon>Placobranchoidea</taxon>
        <taxon>Plakobranchidae</taxon>
        <taxon>Elysia</taxon>
    </lineage>
</organism>